<keyword evidence="1" id="KW-1133">Transmembrane helix</keyword>
<dbReference type="RefSeq" id="WP_122896225.1">
    <property type="nucleotide sequence ID" value="NZ_RHIB01000001.1"/>
</dbReference>
<accession>A0A3M7TST8</accession>
<sequence length="90" mass="10324">MKRIKIVAIILAIIFTAFVVRILSMTTVGAFLFQVPGWVYFLYAGVIFCGYKAVQAIGDDRKKERVLIEQEGEIIMKKVRDEREKRKLGS</sequence>
<proteinExistence type="predicted"/>
<dbReference type="EMBL" id="RHIB01000001">
    <property type="protein sequence ID" value="RNA68700.1"/>
    <property type="molecule type" value="Genomic_DNA"/>
</dbReference>
<evidence type="ECO:0000313" key="3">
    <source>
        <dbReference type="Proteomes" id="UP000278746"/>
    </source>
</evidence>
<dbReference type="Pfam" id="PF14147">
    <property type="entry name" value="Spore_YhaL"/>
    <property type="match status" value="1"/>
</dbReference>
<keyword evidence="3" id="KW-1185">Reference proteome</keyword>
<name>A0A3M7TST8_9BACI</name>
<dbReference type="Proteomes" id="UP000278746">
    <property type="component" value="Unassembled WGS sequence"/>
</dbReference>
<evidence type="ECO:0008006" key="4">
    <source>
        <dbReference type="Google" id="ProtNLM"/>
    </source>
</evidence>
<keyword evidence="1" id="KW-0472">Membrane</keyword>
<evidence type="ECO:0000256" key="1">
    <source>
        <dbReference type="SAM" id="Phobius"/>
    </source>
</evidence>
<organism evidence="2 3">
    <name type="scientific">Alteribacter keqinensis</name>
    <dbReference type="NCBI Taxonomy" id="2483800"/>
    <lineage>
        <taxon>Bacteria</taxon>
        <taxon>Bacillati</taxon>
        <taxon>Bacillota</taxon>
        <taxon>Bacilli</taxon>
        <taxon>Bacillales</taxon>
        <taxon>Bacillaceae</taxon>
        <taxon>Alteribacter</taxon>
    </lineage>
</organism>
<protein>
    <recommendedName>
        <fullName evidence="4">DUF1049 domain-containing protein</fullName>
    </recommendedName>
</protein>
<gene>
    <name evidence="2" type="ORF">EBO34_01655</name>
</gene>
<reference evidence="2 3" key="1">
    <citation type="submission" date="2018-10" db="EMBL/GenBank/DDBJ databases">
        <title>Bacillus Keqinensis sp. nov., a moderately halophilic bacterium isolated from a saline-alkaline lake.</title>
        <authorList>
            <person name="Wang H."/>
        </authorList>
    </citation>
    <scope>NUCLEOTIDE SEQUENCE [LARGE SCALE GENOMIC DNA]</scope>
    <source>
        <strain evidence="2 3">KQ-3</strain>
    </source>
</reference>
<feature type="transmembrane region" description="Helical" evidence="1">
    <location>
        <begin position="38"/>
        <end position="54"/>
    </location>
</feature>
<dbReference type="AlphaFoldDB" id="A0A3M7TST8"/>
<feature type="transmembrane region" description="Helical" evidence="1">
    <location>
        <begin position="7"/>
        <end position="32"/>
    </location>
</feature>
<keyword evidence="1" id="KW-0812">Transmembrane</keyword>
<comment type="caution">
    <text evidence="2">The sequence shown here is derived from an EMBL/GenBank/DDBJ whole genome shotgun (WGS) entry which is preliminary data.</text>
</comment>
<evidence type="ECO:0000313" key="2">
    <source>
        <dbReference type="EMBL" id="RNA68700.1"/>
    </source>
</evidence>
<dbReference type="OrthoDB" id="2454520at2"/>
<dbReference type="InterPro" id="IPR025428">
    <property type="entry name" value="Spore_YhaL"/>
</dbReference>